<accession>A0A2W0H5T4</accession>
<feature type="domain" description="ABC transmembrane type-1" evidence="8">
    <location>
        <begin position="71"/>
        <end position="262"/>
    </location>
</feature>
<evidence type="ECO:0000313" key="9">
    <source>
        <dbReference type="EMBL" id="PYZ96381.1"/>
    </source>
</evidence>
<dbReference type="GO" id="GO:0055085">
    <property type="term" value="P:transmembrane transport"/>
    <property type="evidence" value="ECO:0007669"/>
    <property type="project" value="InterPro"/>
</dbReference>
<feature type="transmembrane region" description="Helical" evidence="7">
    <location>
        <begin position="106"/>
        <end position="129"/>
    </location>
</feature>
<dbReference type="CDD" id="cd06261">
    <property type="entry name" value="TM_PBP2"/>
    <property type="match status" value="1"/>
</dbReference>
<evidence type="ECO:0000313" key="10">
    <source>
        <dbReference type="Proteomes" id="UP000248066"/>
    </source>
</evidence>
<evidence type="ECO:0000256" key="4">
    <source>
        <dbReference type="ARBA" id="ARBA00022692"/>
    </source>
</evidence>
<dbReference type="SUPFAM" id="SSF161098">
    <property type="entry name" value="MetI-like"/>
    <property type="match status" value="1"/>
</dbReference>
<name>A0A2W0H5T4_9BACI</name>
<keyword evidence="6 7" id="KW-0472">Membrane</keyword>
<dbReference type="GO" id="GO:0005886">
    <property type="term" value="C:plasma membrane"/>
    <property type="evidence" value="ECO:0007669"/>
    <property type="project" value="UniProtKB-SubCell"/>
</dbReference>
<keyword evidence="10" id="KW-1185">Reference proteome</keyword>
<dbReference type="OrthoDB" id="9810086at2"/>
<keyword evidence="3" id="KW-1003">Cell membrane</keyword>
<evidence type="ECO:0000256" key="2">
    <source>
        <dbReference type="ARBA" id="ARBA00022448"/>
    </source>
</evidence>
<dbReference type="AlphaFoldDB" id="A0A2W0H5T4"/>
<dbReference type="InterPro" id="IPR035906">
    <property type="entry name" value="MetI-like_sf"/>
</dbReference>
<comment type="subcellular location">
    <subcellularLocation>
        <location evidence="1 7">Cell membrane</location>
        <topology evidence="1 7">Multi-pass membrane protein</topology>
    </subcellularLocation>
</comment>
<keyword evidence="2 7" id="KW-0813">Transport</keyword>
<evidence type="ECO:0000256" key="3">
    <source>
        <dbReference type="ARBA" id="ARBA00022475"/>
    </source>
</evidence>
<proteinExistence type="inferred from homology"/>
<evidence type="ECO:0000256" key="1">
    <source>
        <dbReference type="ARBA" id="ARBA00004651"/>
    </source>
</evidence>
<protein>
    <submittedName>
        <fullName evidence="9">Sugar ABC transporter permease</fullName>
    </submittedName>
</protein>
<dbReference type="PANTHER" id="PTHR32243">
    <property type="entry name" value="MALTOSE TRANSPORT SYSTEM PERMEASE-RELATED"/>
    <property type="match status" value="1"/>
</dbReference>
<evidence type="ECO:0000256" key="6">
    <source>
        <dbReference type="ARBA" id="ARBA00023136"/>
    </source>
</evidence>
<evidence type="ECO:0000256" key="5">
    <source>
        <dbReference type="ARBA" id="ARBA00022989"/>
    </source>
</evidence>
<reference evidence="9 10" key="1">
    <citation type="submission" date="2017-10" db="EMBL/GenBank/DDBJ databases">
        <title>Bacillus sp. nov., a halophilic bacterium isolated from a Yangshapao Lake.</title>
        <authorList>
            <person name="Wang H."/>
        </authorList>
    </citation>
    <scope>NUCLEOTIDE SEQUENCE [LARGE SCALE GENOMIC DNA]</scope>
    <source>
        <strain evidence="9 10">YSP-3</strain>
    </source>
</reference>
<gene>
    <name evidence="9" type="ORF">CR205_11690</name>
</gene>
<dbReference type="EMBL" id="PDOF01000002">
    <property type="protein sequence ID" value="PYZ96381.1"/>
    <property type="molecule type" value="Genomic_DNA"/>
</dbReference>
<evidence type="ECO:0000256" key="7">
    <source>
        <dbReference type="RuleBase" id="RU363032"/>
    </source>
</evidence>
<keyword evidence="4 7" id="KW-0812">Transmembrane</keyword>
<dbReference type="PROSITE" id="PS50928">
    <property type="entry name" value="ABC_TM1"/>
    <property type="match status" value="1"/>
</dbReference>
<dbReference type="Pfam" id="PF00528">
    <property type="entry name" value="BPD_transp_1"/>
    <property type="match status" value="1"/>
</dbReference>
<dbReference type="Gene3D" id="1.10.3720.10">
    <property type="entry name" value="MetI-like"/>
    <property type="match status" value="1"/>
</dbReference>
<comment type="caution">
    <text evidence="9">The sequence shown here is derived from an EMBL/GenBank/DDBJ whole genome shotgun (WGS) entry which is preliminary data.</text>
</comment>
<feature type="transmembrane region" description="Helical" evidence="7">
    <location>
        <begin position="67"/>
        <end position="94"/>
    </location>
</feature>
<keyword evidence="5 7" id="KW-1133">Transmembrane helix</keyword>
<comment type="similarity">
    <text evidence="7">Belongs to the binding-protein-dependent transport system permease family.</text>
</comment>
<evidence type="ECO:0000259" key="8">
    <source>
        <dbReference type="PROSITE" id="PS50928"/>
    </source>
</evidence>
<feature type="transmembrane region" description="Helical" evidence="7">
    <location>
        <begin position="187"/>
        <end position="208"/>
    </location>
</feature>
<dbReference type="InterPro" id="IPR000515">
    <property type="entry name" value="MetI-like"/>
</dbReference>
<sequence>MKRKTTFQKVLIYLAAIFVFVVSMFPFWWMVISSLKPTSEIFSSVPTFWPHDITFQHYYNIFVRANFWVYFTNSLMVAGTVTVLGTGIAALAGYAIGRFNIKGKNAILLMILSVQMFPLVVMIIPLFIVMSRLGLVNSLVGLVIVYLTFALPFCIWMMRSYFASIPVEIEEAAMIDGCTRMQAFRKVIFPLAWPGVSATSIFAFITAWNEFVFAVTFIQDDSLRTLPLALQQFFSRFTADFGGLMAASTIATIPVLLFFIFFQRKMTKGLVQGSVNT</sequence>
<feature type="transmembrane region" description="Helical" evidence="7">
    <location>
        <begin position="241"/>
        <end position="262"/>
    </location>
</feature>
<dbReference type="PANTHER" id="PTHR32243:SF18">
    <property type="entry name" value="INNER MEMBRANE ABC TRANSPORTER PERMEASE PROTEIN YCJP"/>
    <property type="match status" value="1"/>
</dbReference>
<feature type="transmembrane region" description="Helical" evidence="7">
    <location>
        <begin position="135"/>
        <end position="156"/>
    </location>
</feature>
<feature type="transmembrane region" description="Helical" evidence="7">
    <location>
        <begin position="12"/>
        <end position="32"/>
    </location>
</feature>
<dbReference type="Proteomes" id="UP000248066">
    <property type="component" value="Unassembled WGS sequence"/>
</dbReference>
<organism evidence="9 10">
    <name type="scientific">Alteribacter lacisalsi</name>
    <dbReference type="NCBI Taxonomy" id="2045244"/>
    <lineage>
        <taxon>Bacteria</taxon>
        <taxon>Bacillati</taxon>
        <taxon>Bacillota</taxon>
        <taxon>Bacilli</taxon>
        <taxon>Bacillales</taxon>
        <taxon>Bacillaceae</taxon>
        <taxon>Alteribacter</taxon>
    </lineage>
</organism>
<dbReference type="InterPro" id="IPR050901">
    <property type="entry name" value="BP-dep_ABC_trans_perm"/>
</dbReference>
<dbReference type="RefSeq" id="WP_110520013.1">
    <property type="nucleotide sequence ID" value="NZ_PDOF01000002.1"/>
</dbReference>